<dbReference type="OrthoDB" id="9991317at2759"/>
<dbReference type="InterPro" id="IPR050498">
    <property type="entry name" value="Ycf3"/>
</dbReference>
<dbReference type="PANTHER" id="PTHR44858:SF1">
    <property type="entry name" value="UDP-N-ACETYLGLUCOSAMINE--PEPTIDE N-ACETYLGLUCOSAMINYLTRANSFERASE SPINDLY-RELATED"/>
    <property type="match status" value="1"/>
</dbReference>
<feature type="non-terminal residue" evidence="4">
    <location>
        <position position="1"/>
    </location>
</feature>
<reference evidence="4 5" key="1">
    <citation type="journal article" date="2019" name="Nat. Ecol. Evol.">
        <title>Megaphylogeny resolves global patterns of mushroom evolution.</title>
        <authorList>
            <person name="Varga T."/>
            <person name="Krizsan K."/>
            <person name="Foldi C."/>
            <person name="Dima B."/>
            <person name="Sanchez-Garcia M."/>
            <person name="Sanchez-Ramirez S."/>
            <person name="Szollosi G.J."/>
            <person name="Szarkandi J.G."/>
            <person name="Papp V."/>
            <person name="Albert L."/>
            <person name="Andreopoulos W."/>
            <person name="Angelini C."/>
            <person name="Antonin V."/>
            <person name="Barry K.W."/>
            <person name="Bougher N.L."/>
            <person name="Buchanan P."/>
            <person name="Buyck B."/>
            <person name="Bense V."/>
            <person name="Catcheside P."/>
            <person name="Chovatia M."/>
            <person name="Cooper J."/>
            <person name="Damon W."/>
            <person name="Desjardin D."/>
            <person name="Finy P."/>
            <person name="Geml J."/>
            <person name="Haridas S."/>
            <person name="Hughes K."/>
            <person name="Justo A."/>
            <person name="Karasinski D."/>
            <person name="Kautmanova I."/>
            <person name="Kiss B."/>
            <person name="Kocsube S."/>
            <person name="Kotiranta H."/>
            <person name="LaButti K.M."/>
            <person name="Lechner B.E."/>
            <person name="Liimatainen K."/>
            <person name="Lipzen A."/>
            <person name="Lukacs Z."/>
            <person name="Mihaltcheva S."/>
            <person name="Morgado L.N."/>
            <person name="Niskanen T."/>
            <person name="Noordeloos M.E."/>
            <person name="Ohm R.A."/>
            <person name="Ortiz-Santana B."/>
            <person name="Ovrebo C."/>
            <person name="Racz N."/>
            <person name="Riley R."/>
            <person name="Savchenko A."/>
            <person name="Shiryaev A."/>
            <person name="Soop K."/>
            <person name="Spirin V."/>
            <person name="Szebenyi C."/>
            <person name="Tomsovsky M."/>
            <person name="Tulloss R.E."/>
            <person name="Uehling J."/>
            <person name="Grigoriev I.V."/>
            <person name="Vagvolgyi C."/>
            <person name="Papp T."/>
            <person name="Martin F.M."/>
            <person name="Miettinen O."/>
            <person name="Hibbett D.S."/>
            <person name="Nagy L.G."/>
        </authorList>
    </citation>
    <scope>NUCLEOTIDE SEQUENCE [LARGE SCALE GENOMIC DNA]</scope>
    <source>
        <strain evidence="4 5">CBS 166.37</strain>
    </source>
</reference>
<gene>
    <name evidence="4" type="ORF">BDQ12DRAFT_765652</name>
</gene>
<protein>
    <submittedName>
        <fullName evidence="4">CHAT domain-containing protein</fullName>
    </submittedName>
</protein>
<evidence type="ECO:0000256" key="2">
    <source>
        <dbReference type="ARBA" id="ARBA00022803"/>
    </source>
</evidence>
<dbReference type="Proteomes" id="UP000308652">
    <property type="component" value="Unassembled WGS sequence"/>
</dbReference>
<dbReference type="InterPro" id="IPR024983">
    <property type="entry name" value="CHAT_dom"/>
</dbReference>
<evidence type="ECO:0000313" key="5">
    <source>
        <dbReference type="Proteomes" id="UP000308652"/>
    </source>
</evidence>
<accession>A0A5C3LPD9</accession>
<evidence type="ECO:0000313" key="4">
    <source>
        <dbReference type="EMBL" id="TFK33856.1"/>
    </source>
</evidence>
<dbReference type="SUPFAM" id="SSF81901">
    <property type="entry name" value="HCP-like"/>
    <property type="match status" value="1"/>
</dbReference>
<keyword evidence="2" id="KW-0802">TPR repeat</keyword>
<keyword evidence="5" id="KW-1185">Reference proteome</keyword>
<dbReference type="Pfam" id="PF12770">
    <property type="entry name" value="CHAT"/>
    <property type="match status" value="1"/>
</dbReference>
<dbReference type="AlphaFoldDB" id="A0A5C3LPD9"/>
<dbReference type="STRING" id="68775.A0A5C3LPD9"/>
<organism evidence="4 5">
    <name type="scientific">Crucibulum laeve</name>
    <dbReference type="NCBI Taxonomy" id="68775"/>
    <lineage>
        <taxon>Eukaryota</taxon>
        <taxon>Fungi</taxon>
        <taxon>Dikarya</taxon>
        <taxon>Basidiomycota</taxon>
        <taxon>Agaricomycotina</taxon>
        <taxon>Agaricomycetes</taxon>
        <taxon>Agaricomycetidae</taxon>
        <taxon>Agaricales</taxon>
        <taxon>Agaricineae</taxon>
        <taxon>Nidulariaceae</taxon>
        <taxon>Crucibulum</taxon>
    </lineage>
</organism>
<evidence type="ECO:0000256" key="1">
    <source>
        <dbReference type="ARBA" id="ARBA00022737"/>
    </source>
</evidence>
<dbReference type="InterPro" id="IPR011990">
    <property type="entry name" value="TPR-like_helical_dom_sf"/>
</dbReference>
<proteinExistence type="predicted"/>
<dbReference type="EMBL" id="ML213640">
    <property type="protein sequence ID" value="TFK33856.1"/>
    <property type="molecule type" value="Genomic_DNA"/>
</dbReference>
<sequence length="1068" mass="119169">NLGDAFRSRYTYASEISDLNESVVVLRRAIECLIPSNFQNLLPSAYLNLSNALLTRHDCTSQDGDMEESISVLRQALELLPSTDERRAFLLHAMGNVLKQRFFQRGQQVDLAEAVASFKQSLEIYGGNSLRISYNFSDQVEDLDESISFFRKALHILPPIHEFRGNCLSNFALALQERYKISGNQNELEETISILKEALELYPASHVYRPLCLEYIADALRTRYNEYGGERSELEEAIAYARRSLELLVESHPGHIGPLHCLGLLLGMRSSATSSDDDMEESITLLRKSVELCAPSDARYFNYLNNFASALGKRYKRKGQPTDLDEAILCLRLLISIGQVYLNKYGQDHKHEDFSQSKLFFEQALEMNPILLQRLECMFTLGELFAIRNQSSKCSQLPVGYLDESISVYRRTIELQPPPSRELSSFCNTSATAFVTRYHKTGDKGDLEEGISILTEALNEFQQRNDAETYVLLANIGESFMFAYEQDPDPGYLDKAFASFRSSVENTSAPVSSRFGSAKKWANYADKYGWYECALEAYEKAIGLLPQISALSYDIKRRQKSLASGTNGLAQSAAVCAARLGYKERAVELLEAGRGIFWSQTLQLRSPLNDLEDIAPELTEKLYAIATALESGSFQERTALDNLGRISVEEETSRLQKLNDEWIKTLDEVRMLDGFSHFLLPPRLHALQKACTSGPIVILVPHKLSSFAFLMTESEIIDIPLPNLPLETIESLVGMLKAAIIPSNESMKRVEEIIKKTSLIPLFRSIDRSGRLAKTATRSSDEIFHLVLGILWDEIVNLVVRELGLKKSIKPPLLRWCPTGPFSFLPLHAAGRYSSISMTDCAPDYIVSSYIPTLGSLLLQESTVAASSEARGPLKMLAVIQPEVLPATIDEMKKIERHVPSSDLIKLGVPGAPAGVEDVISQLSTASICHFACHGNQDSLNPLDSALLLEDGPLKISRIMQHPMPHATLAFLCACETAMGDKELPDEAISLGASLLFSGFGSVIATMWAIADNDGPQIVDSFYERIFDRESNGFPTCRSAEALHKAVIKLRRLNVPFVRWIPFIHMGQ</sequence>
<dbReference type="Gene3D" id="1.25.40.10">
    <property type="entry name" value="Tetratricopeptide repeat domain"/>
    <property type="match status" value="3"/>
</dbReference>
<feature type="domain" description="CHAT" evidence="3">
    <location>
        <begin position="806"/>
        <end position="1067"/>
    </location>
</feature>
<keyword evidence="1" id="KW-0677">Repeat</keyword>
<dbReference type="PANTHER" id="PTHR44858">
    <property type="entry name" value="TETRATRICOPEPTIDE REPEAT PROTEIN 6"/>
    <property type="match status" value="1"/>
</dbReference>
<name>A0A5C3LPD9_9AGAR</name>
<evidence type="ECO:0000259" key="3">
    <source>
        <dbReference type="Pfam" id="PF12770"/>
    </source>
</evidence>